<dbReference type="GO" id="GO:0006457">
    <property type="term" value="P:protein folding"/>
    <property type="evidence" value="ECO:0007669"/>
    <property type="project" value="TreeGrafter"/>
</dbReference>
<dbReference type="PANTHER" id="PTHR12356">
    <property type="entry name" value="NUCLEAR MOVEMENT PROTEIN NUDC"/>
    <property type="match status" value="1"/>
</dbReference>
<dbReference type="PROSITE" id="PS51203">
    <property type="entry name" value="CS"/>
    <property type="match status" value="1"/>
</dbReference>
<protein>
    <submittedName>
        <fullName evidence="3">NudC domain-containing protein 2-like</fullName>
    </submittedName>
</protein>
<dbReference type="GeneID" id="113146956"/>
<dbReference type="Proteomes" id="UP000515125">
    <property type="component" value="Unplaced"/>
</dbReference>
<name>A0A6P6RUV8_9EIME</name>
<dbReference type="Gene3D" id="2.60.40.790">
    <property type="match status" value="1"/>
</dbReference>
<dbReference type="Gene3D" id="1.20.5.740">
    <property type="entry name" value="Single helix bin"/>
    <property type="match status" value="1"/>
</dbReference>
<proteinExistence type="predicted"/>
<reference evidence="3" key="1">
    <citation type="submission" date="2025-08" db="UniProtKB">
        <authorList>
            <consortium name="RefSeq"/>
        </authorList>
    </citation>
    <scope>IDENTIFICATION</scope>
</reference>
<evidence type="ECO:0000259" key="1">
    <source>
        <dbReference type="PROSITE" id="PS51203"/>
    </source>
</evidence>
<dbReference type="SUPFAM" id="SSF49764">
    <property type="entry name" value="HSP20-like chaperones"/>
    <property type="match status" value="1"/>
</dbReference>
<evidence type="ECO:0000313" key="3">
    <source>
        <dbReference type="RefSeq" id="XP_026191641.1"/>
    </source>
</evidence>
<dbReference type="AlphaFoldDB" id="A0A6P6RUV8"/>
<dbReference type="InterPro" id="IPR008978">
    <property type="entry name" value="HSP20-like_chaperone"/>
</dbReference>
<dbReference type="RefSeq" id="XP_026191641.1">
    <property type="nucleotide sequence ID" value="XM_026335856.1"/>
</dbReference>
<accession>A0A6P6RUV8</accession>
<dbReference type="GO" id="GO:0005737">
    <property type="term" value="C:cytoplasm"/>
    <property type="evidence" value="ECO:0007669"/>
    <property type="project" value="TreeGrafter"/>
</dbReference>
<dbReference type="Pfam" id="PF04969">
    <property type="entry name" value="CS"/>
    <property type="match status" value="1"/>
</dbReference>
<gene>
    <name evidence="3" type="primary">LOC113146956</name>
</gene>
<dbReference type="PANTHER" id="PTHR12356:SF18">
    <property type="entry name" value="NUDC DOMAIN-CONTAINING PROTEIN 2"/>
    <property type="match status" value="1"/>
</dbReference>
<evidence type="ECO:0000313" key="2">
    <source>
        <dbReference type="Proteomes" id="UP000515125"/>
    </source>
</evidence>
<dbReference type="OrthoDB" id="515366at2759"/>
<keyword evidence="2" id="KW-1185">Reference proteome</keyword>
<dbReference type="InterPro" id="IPR007052">
    <property type="entry name" value="CS_dom"/>
</dbReference>
<dbReference type="CDD" id="cd06467">
    <property type="entry name" value="p23_NUDC_like"/>
    <property type="match status" value="1"/>
</dbReference>
<feature type="domain" description="CS" evidence="1">
    <location>
        <begin position="36"/>
        <end position="124"/>
    </location>
</feature>
<sequence length="178" mass="19904">MSDGLGEEFRCYEEVAGDIRKKIQEAGRGRIPVCVQGRLLYEWEQDLTDVHLFLLPPPQTKAKSISVKITPTRLSVGLLGKPALFDEDLFSTVDTSASFWMLEDGELHIQLGKMRKGEIWKSAMRGHGVLNPLATEEVQKKLMLERFGEEHPGFDFSNATFSGAAPDPRSFMGGISYK</sequence>
<organism evidence="2 3">
    <name type="scientific">Cyclospora cayetanensis</name>
    <dbReference type="NCBI Taxonomy" id="88456"/>
    <lineage>
        <taxon>Eukaryota</taxon>
        <taxon>Sar</taxon>
        <taxon>Alveolata</taxon>
        <taxon>Apicomplexa</taxon>
        <taxon>Conoidasida</taxon>
        <taxon>Coccidia</taxon>
        <taxon>Eucoccidiorida</taxon>
        <taxon>Eimeriorina</taxon>
        <taxon>Eimeriidae</taxon>
        <taxon>Cyclospora</taxon>
    </lineage>
</organism>
<dbReference type="InterPro" id="IPR037898">
    <property type="entry name" value="NudC_fam"/>
</dbReference>
<dbReference type="GO" id="GO:0051082">
    <property type="term" value="F:unfolded protein binding"/>
    <property type="evidence" value="ECO:0007669"/>
    <property type="project" value="TreeGrafter"/>
</dbReference>